<dbReference type="EMBL" id="ML208314">
    <property type="protein sequence ID" value="TFK70379.1"/>
    <property type="molecule type" value="Genomic_DNA"/>
</dbReference>
<proteinExistence type="predicted"/>
<sequence length="872" mass="97717">MSLGLPTPDEFPAFPYNPPYDIQVELMRHVYKAIEGKEITIVESPTGTGKTLTLLCSSLTWLRDEKNRAKIGKLNKATTDDGNTKRWVIEQTRERLMRELEVEEEVMEERLRQARKREAALRKVTKGRVTKKPRQEPSQDQERKTEKDEDFLPDDEDELCALSDEPNISPALRDLMAKVDGKAKGKQQQEQDEEPVCTKIYYASRTHSQLAQVLPELARLKVSLSVQSHHPETMPHSNPLKRSADDYEMEEEEKLGALCSRTVSLGSRKQLCINDKLKSRSKDLDEACRELLSEKGEKRCEFLPPLLEDFRMVDFRDQVLAEPKDIEDLAEAGRASHICPYFGARRAIPQSELVTLPYNLLLQKSAREALGIDLTNQIVIVDEAHNLISTILSLSTCRLPARILSTAFSQVCQYVSRFRNRLAPRHMVQLKRLVVFLDALTKYLVEWIKARSAPESKTREKAEVVTAAGLLERLRRKATAVNLLEVGAYLSESKIARKISGYCEKEAQTGDEAVKRPGKGAIPPLQIVETFMLSLTGANDDGRITISLVGSPDHEEAELKYQLLNPEPQFLEVVEAARCVVLAGGTMSPVSDVINQLFSNAPADRISTFSCGHIIPASNLQALVLKKGPSGSQLEYKAEKKDDPGAIRELGQTISNLLNVVPSGIVVFFSSYSFLNAVKKTWSGDGTIAKFGLKKKVFYEPEDSNAVEQTLNEYADAVRSQVAGRAGGAILFAVIGAKLSEGLNFSDDLARAVIIVGMPYPNRGSPELRERMDYVSRQQEKRLEGNTKRESGKRDAGMELYENLCMNAVNQSIGRAIRHRDDWASLILLDHRYSNPAIRNKLSKWIGNSVIVADTFGQAFKEIGRFYRQKKA</sequence>
<dbReference type="Proteomes" id="UP000308600">
    <property type="component" value="Unassembled WGS sequence"/>
</dbReference>
<name>A0ACD3AYH3_9AGAR</name>
<evidence type="ECO:0000313" key="1">
    <source>
        <dbReference type="EMBL" id="TFK70379.1"/>
    </source>
</evidence>
<keyword evidence="1" id="KW-0067">ATP-binding</keyword>
<keyword evidence="1" id="KW-0547">Nucleotide-binding</keyword>
<keyword evidence="1" id="KW-0347">Helicase</keyword>
<protein>
    <submittedName>
        <fullName evidence="1">DNA repair helicase</fullName>
    </submittedName>
</protein>
<organism evidence="1 2">
    <name type="scientific">Pluteus cervinus</name>
    <dbReference type="NCBI Taxonomy" id="181527"/>
    <lineage>
        <taxon>Eukaryota</taxon>
        <taxon>Fungi</taxon>
        <taxon>Dikarya</taxon>
        <taxon>Basidiomycota</taxon>
        <taxon>Agaricomycotina</taxon>
        <taxon>Agaricomycetes</taxon>
        <taxon>Agaricomycetidae</taxon>
        <taxon>Agaricales</taxon>
        <taxon>Pluteineae</taxon>
        <taxon>Pluteaceae</taxon>
        <taxon>Pluteus</taxon>
    </lineage>
</organism>
<keyword evidence="2" id="KW-1185">Reference proteome</keyword>
<reference evidence="1 2" key="1">
    <citation type="journal article" date="2019" name="Nat. Ecol. Evol.">
        <title>Megaphylogeny resolves global patterns of mushroom evolution.</title>
        <authorList>
            <person name="Varga T."/>
            <person name="Krizsan K."/>
            <person name="Foldi C."/>
            <person name="Dima B."/>
            <person name="Sanchez-Garcia M."/>
            <person name="Sanchez-Ramirez S."/>
            <person name="Szollosi G.J."/>
            <person name="Szarkandi J.G."/>
            <person name="Papp V."/>
            <person name="Albert L."/>
            <person name="Andreopoulos W."/>
            <person name="Angelini C."/>
            <person name="Antonin V."/>
            <person name="Barry K.W."/>
            <person name="Bougher N.L."/>
            <person name="Buchanan P."/>
            <person name="Buyck B."/>
            <person name="Bense V."/>
            <person name="Catcheside P."/>
            <person name="Chovatia M."/>
            <person name="Cooper J."/>
            <person name="Damon W."/>
            <person name="Desjardin D."/>
            <person name="Finy P."/>
            <person name="Geml J."/>
            <person name="Haridas S."/>
            <person name="Hughes K."/>
            <person name="Justo A."/>
            <person name="Karasinski D."/>
            <person name="Kautmanova I."/>
            <person name="Kiss B."/>
            <person name="Kocsube S."/>
            <person name="Kotiranta H."/>
            <person name="LaButti K.M."/>
            <person name="Lechner B.E."/>
            <person name="Liimatainen K."/>
            <person name="Lipzen A."/>
            <person name="Lukacs Z."/>
            <person name="Mihaltcheva S."/>
            <person name="Morgado L.N."/>
            <person name="Niskanen T."/>
            <person name="Noordeloos M.E."/>
            <person name="Ohm R.A."/>
            <person name="Ortiz-Santana B."/>
            <person name="Ovrebo C."/>
            <person name="Racz N."/>
            <person name="Riley R."/>
            <person name="Savchenko A."/>
            <person name="Shiryaev A."/>
            <person name="Soop K."/>
            <person name="Spirin V."/>
            <person name="Szebenyi C."/>
            <person name="Tomsovsky M."/>
            <person name="Tulloss R.E."/>
            <person name="Uehling J."/>
            <person name="Grigoriev I.V."/>
            <person name="Vagvolgyi C."/>
            <person name="Papp T."/>
            <person name="Martin F.M."/>
            <person name="Miettinen O."/>
            <person name="Hibbett D.S."/>
            <person name="Nagy L.G."/>
        </authorList>
    </citation>
    <scope>NUCLEOTIDE SEQUENCE [LARGE SCALE GENOMIC DNA]</scope>
    <source>
        <strain evidence="1 2">NL-1719</strain>
    </source>
</reference>
<gene>
    <name evidence="1" type="ORF">BDN72DRAFT_887992</name>
</gene>
<accession>A0ACD3AYH3</accession>
<keyword evidence="1" id="KW-0378">Hydrolase</keyword>
<evidence type="ECO:0000313" key="2">
    <source>
        <dbReference type="Proteomes" id="UP000308600"/>
    </source>
</evidence>